<gene>
    <name evidence="2" type="ORF">NPIL_410641</name>
    <name evidence="3" type="ORF">NPIL_504901</name>
</gene>
<dbReference type="Proteomes" id="UP000887013">
    <property type="component" value="Unassembled WGS sequence"/>
</dbReference>
<comment type="similarity">
    <text evidence="1">Belongs to the TPPP family.</text>
</comment>
<dbReference type="EMBL" id="BMAW01132146">
    <property type="protein sequence ID" value="GFU42330.1"/>
    <property type="molecule type" value="Genomic_DNA"/>
</dbReference>
<reference evidence="2" key="1">
    <citation type="submission" date="2020-08" db="EMBL/GenBank/DDBJ databases">
        <title>Multicomponent nature underlies the extraordinary mechanical properties of spider dragline silk.</title>
        <authorList>
            <person name="Kono N."/>
            <person name="Nakamura H."/>
            <person name="Mori M."/>
            <person name="Yoshida Y."/>
            <person name="Ohtoshi R."/>
            <person name="Malay A.D."/>
            <person name="Moran D.A.P."/>
            <person name="Tomita M."/>
            <person name="Numata K."/>
            <person name="Arakawa K."/>
        </authorList>
    </citation>
    <scope>NUCLEOTIDE SEQUENCE</scope>
</reference>
<dbReference type="OrthoDB" id="6417429at2759"/>
<accession>A0A8X6UJE9</accession>
<dbReference type="Pfam" id="PF05517">
    <property type="entry name" value="p25-alpha"/>
    <property type="match status" value="1"/>
</dbReference>
<evidence type="ECO:0000313" key="4">
    <source>
        <dbReference type="Proteomes" id="UP000887013"/>
    </source>
</evidence>
<evidence type="ECO:0000256" key="1">
    <source>
        <dbReference type="ARBA" id="ARBA00010994"/>
    </source>
</evidence>
<dbReference type="Gene3D" id="1.10.238.10">
    <property type="entry name" value="EF-hand"/>
    <property type="match status" value="1"/>
</dbReference>
<comment type="caution">
    <text evidence="2">The sequence shown here is derived from an EMBL/GenBank/DDBJ whole genome shotgun (WGS) entry which is preliminary data.</text>
</comment>
<dbReference type="AlphaFoldDB" id="A0A8X6UJE9"/>
<dbReference type="InterPro" id="IPR011992">
    <property type="entry name" value="EF-hand-dom_pair"/>
</dbReference>
<dbReference type="InterPro" id="IPR008907">
    <property type="entry name" value="TPP/p25"/>
</dbReference>
<keyword evidence="4" id="KW-1185">Reference proteome</keyword>
<dbReference type="SUPFAM" id="SSF47473">
    <property type="entry name" value="EF-hand"/>
    <property type="match status" value="1"/>
</dbReference>
<sequence>MSLSKDRPRDLEDTFDIVCETSRSEDRKLSLDTVKKWFRQSEVACLATGISDKDVANAFAKVSSNQKSVDFNELKTMVENLAKSRKSDPKELLELLALTIPPAVQQAIDSAREVKEL</sequence>
<evidence type="ECO:0000313" key="2">
    <source>
        <dbReference type="EMBL" id="GFU39878.1"/>
    </source>
</evidence>
<proteinExistence type="inferred from homology"/>
<organism evidence="2 4">
    <name type="scientific">Nephila pilipes</name>
    <name type="common">Giant wood spider</name>
    <name type="synonym">Nephila maculata</name>
    <dbReference type="NCBI Taxonomy" id="299642"/>
    <lineage>
        <taxon>Eukaryota</taxon>
        <taxon>Metazoa</taxon>
        <taxon>Ecdysozoa</taxon>
        <taxon>Arthropoda</taxon>
        <taxon>Chelicerata</taxon>
        <taxon>Arachnida</taxon>
        <taxon>Araneae</taxon>
        <taxon>Araneomorphae</taxon>
        <taxon>Entelegynae</taxon>
        <taxon>Araneoidea</taxon>
        <taxon>Nephilidae</taxon>
        <taxon>Nephila</taxon>
    </lineage>
</organism>
<name>A0A8X6UJE9_NEPPI</name>
<protein>
    <submittedName>
        <fullName evidence="2">Uncharacterized protein</fullName>
    </submittedName>
</protein>
<dbReference type="GO" id="GO:0046785">
    <property type="term" value="P:microtubule polymerization"/>
    <property type="evidence" value="ECO:0007669"/>
    <property type="project" value="InterPro"/>
</dbReference>
<evidence type="ECO:0000313" key="3">
    <source>
        <dbReference type="EMBL" id="GFU42330.1"/>
    </source>
</evidence>
<dbReference type="EMBL" id="BMAW01035486">
    <property type="protein sequence ID" value="GFU39878.1"/>
    <property type="molecule type" value="Genomic_DNA"/>
</dbReference>
<dbReference type="GO" id="GO:0015631">
    <property type="term" value="F:tubulin binding"/>
    <property type="evidence" value="ECO:0007669"/>
    <property type="project" value="InterPro"/>
</dbReference>